<proteinExistence type="predicted"/>
<evidence type="ECO:0000259" key="1">
    <source>
        <dbReference type="Pfam" id="PF00534"/>
    </source>
</evidence>
<keyword evidence="2" id="KW-0808">Transferase</keyword>
<dbReference type="Proteomes" id="UP000321479">
    <property type="component" value="Chromosome"/>
</dbReference>
<dbReference type="InterPro" id="IPR050194">
    <property type="entry name" value="Glycosyltransferase_grp1"/>
</dbReference>
<dbReference type="PANTHER" id="PTHR45947:SF3">
    <property type="entry name" value="SULFOQUINOVOSYL TRANSFERASE SQD2"/>
    <property type="match status" value="1"/>
</dbReference>
<evidence type="ECO:0000313" key="2">
    <source>
        <dbReference type="EMBL" id="QEC62574.1"/>
    </source>
</evidence>
<dbReference type="AlphaFoldDB" id="A0A5B8UU50"/>
<dbReference type="PANTHER" id="PTHR45947">
    <property type="entry name" value="SULFOQUINOVOSYL TRANSFERASE SQD2"/>
    <property type="match status" value="1"/>
</dbReference>
<dbReference type="GO" id="GO:0016757">
    <property type="term" value="F:glycosyltransferase activity"/>
    <property type="evidence" value="ECO:0007669"/>
    <property type="project" value="InterPro"/>
</dbReference>
<name>A0A5B8UU50_9SPHI</name>
<accession>A0A5B8UU50</accession>
<protein>
    <submittedName>
        <fullName evidence="2">Glycosyltransferase family 4 protein</fullName>
    </submittedName>
</protein>
<dbReference type="EMBL" id="CP042436">
    <property type="protein sequence ID" value="QEC62574.1"/>
    <property type="molecule type" value="Genomic_DNA"/>
</dbReference>
<dbReference type="KEGG" id="mgin:FRZ54_08220"/>
<organism evidence="2 3">
    <name type="scientific">Mucilaginibacter ginsenosidivorans</name>
    <dbReference type="NCBI Taxonomy" id="398053"/>
    <lineage>
        <taxon>Bacteria</taxon>
        <taxon>Pseudomonadati</taxon>
        <taxon>Bacteroidota</taxon>
        <taxon>Sphingobacteriia</taxon>
        <taxon>Sphingobacteriales</taxon>
        <taxon>Sphingobacteriaceae</taxon>
        <taxon>Mucilaginibacter</taxon>
    </lineage>
</organism>
<feature type="domain" description="Glycosyl transferase family 1" evidence="1">
    <location>
        <begin position="200"/>
        <end position="362"/>
    </location>
</feature>
<dbReference type="OrthoDB" id="9790710at2"/>
<gene>
    <name evidence="2" type="ORF">FRZ54_08220</name>
</gene>
<dbReference type="Gene3D" id="3.40.50.2000">
    <property type="entry name" value="Glycogen Phosphorylase B"/>
    <property type="match status" value="2"/>
</dbReference>
<dbReference type="InterPro" id="IPR001296">
    <property type="entry name" value="Glyco_trans_1"/>
</dbReference>
<dbReference type="RefSeq" id="WP_147031151.1">
    <property type="nucleotide sequence ID" value="NZ_CP042436.1"/>
</dbReference>
<dbReference type="SUPFAM" id="SSF53756">
    <property type="entry name" value="UDP-Glycosyltransferase/glycogen phosphorylase"/>
    <property type="match status" value="1"/>
</dbReference>
<reference evidence="2 3" key="1">
    <citation type="journal article" date="2017" name="Curr. Microbiol.">
        <title>Mucilaginibacter ginsenosidivorans sp. nov., Isolated from Soil of Ginseng Field.</title>
        <authorList>
            <person name="Kim M.M."/>
            <person name="Siddiqi M.Z."/>
            <person name="Im W.T."/>
        </authorList>
    </citation>
    <scope>NUCLEOTIDE SEQUENCE [LARGE SCALE GENOMIC DNA]</scope>
    <source>
        <strain evidence="2 3">Gsoil 3017</strain>
    </source>
</reference>
<dbReference type="CDD" id="cd03801">
    <property type="entry name" value="GT4_PimA-like"/>
    <property type="match status" value="1"/>
</dbReference>
<keyword evidence="3" id="KW-1185">Reference proteome</keyword>
<dbReference type="Pfam" id="PF00534">
    <property type="entry name" value="Glycos_transf_1"/>
    <property type="match status" value="1"/>
</dbReference>
<sequence length="385" mass="43372">MKLAIITTHPIQYYAPVFRMLHERGNISIMVYYTWGEAARTKYDPGFGSVIDWDIPLLEGYPYTWVKNTSADPGTHHFRGIINPGLTGQLQQWQPDALLIFGWGWHGHLRCLRFFKGRLPVFFRGDSTLLDSRGGFKELVRTQFLRWVYRHIDHAFYTGTNNKAYYKKFGLRDDQLSFAPHAVDNDRFSADHAAEAAAFRGRLQIDPEDVLVLFAGKFEKKKSPVELLEAFLTLRRLNVHLLFVGNGAQEAILKSRASHSEKVHFIDFQNQSRMPVILQACDLFCLPSAGPGETWGLAVNEAMACGKAVLVSDKVGCAIDLVKNVENGAIFESGRMGDLADSLDQLTGSKDRLQHLGMNSRAMIRPWSFAAIVRRIEDQVSGLPG</sequence>
<evidence type="ECO:0000313" key="3">
    <source>
        <dbReference type="Proteomes" id="UP000321479"/>
    </source>
</evidence>